<dbReference type="PROSITE" id="PS01124">
    <property type="entry name" value="HTH_ARAC_FAMILY_2"/>
    <property type="match status" value="1"/>
</dbReference>
<sequence length="316" mass="36614">MPVAYTEVEDRNVMEGDIDMNRVTQNVDLKFKPFFFQFQKQSLGPFEVFHAHKGMEFIFVHDGAGRVILEQEKAEVQPGTLICYMPFQLHKLVMEPRVPFVRSILIFEPSVLSPYLRIFPQLRSLFMQFVENPSFPHIIGPMADQRQLNELLGGFQAQIHESQPEHQLEVFAAFMIAFLRQLPPLLPCKWVPPVSKATSGPTHHVSKIMHWIEQHYMDDFSLEQLGKELHLSSCYVSHLFREATGESISAYLANRRVREVCLLLKTSSLPLQDIGRRVGLPNIPYLCTVFKKVMNVTPNQYRKMFNLHMTREPDSE</sequence>
<proteinExistence type="predicted"/>
<dbReference type="PANTHER" id="PTHR43280:SF10">
    <property type="entry name" value="REGULATORY PROTEIN POCR"/>
    <property type="match status" value="1"/>
</dbReference>
<dbReference type="SMART" id="SM00342">
    <property type="entry name" value="HTH_ARAC"/>
    <property type="match status" value="1"/>
</dbReference>
<protein>
    <submittedName>
        <fullName evidence="5">AraC family transcriptional regulator</fullName>
    </submittedName>
</protein>
<dbReference type="GO" id="GO:0003700">
    <property type="term" value="F:DNA-binding transcription factor activity"/>
    <property type="evidence" value="ECO:0007669"/>
    <property type="project" value="InterPro"/>
</dbReference>
<organism evidence="5 6">
    <name type="scientific">Paenibacillus cremeus</name>
    <dbReference type="NCBI Taxonomy" id="2163881"/>
    <lineage>
        <taxon>Bacteria</taxon>
        <taxon>Bacillati</taxon>
        <taxon>Bacillota</taxon>
        <taxon>Bacilli</taxon>
        <taxon>Bacillales</taxon>
        <taxon>Paenibacillaceae</taxon>
        <taxon>Paenibacillus</taxon>
    </lineage>
</organism>
<dbReference type="SUPFAM" id="SSF46689">
    <property type="entry name" value="Homeodomain-like"/>
    <property type="match status" value="2"/>
</dbReference>
<evidence type="ECO:0000256" key="2">
    <source>
        <dbReference type="ARBA" id="ARBA00023125"/>
    </source>
</evidence>
<feature type="domain" description="HTH araC/xylS-type" evidence="4">
    <location>
        <begin position="206"/>
        <end position="304"/>
    </location>
</feature>
<dbReference type="EMBL" id="VNJI01000074">
    <property type="protein sequence ID" value="TVY00346.1"/>
    <property type="molecule type" value="Genomic_DNA"/>
</dbReference>
<dbReference type="InterPro" id="IPR003313">
    <property type="entry name" value="AraC-bd"/>
</dbReference>
<evidence type="ECO:0000313" key="6">
    <source>
        <dbReference type="Proteomes" id="UP000317036"/>
    </source>
</evidence>
<evidence type="ECO:0000313" key="5">
    <source>
        <dbReference type="EMBL" id="TVY00346.1"/>
    </source>
</evidence>
<dbReference type="Proteomes" id="UP000317036">
    <property type="component" value="Unassembled WGS sequence"/>
</dbReference>
<keyword evidence="6" id="KW-1185">Reference proteome</keyword>
<dbReference type="Pfam" id="PF12833">
    <property type="entry name" value="HTH_18"/>
    <property type="match status" value="1"/>
</dbReference>
<dbReference type="PROSITE" id="PS00041">
    <property type="entry name" value="HTH_ARAC_FAMILY_1"/>
    <property type="match status" value="1"/>
</dbReference>
<comment type="caution">
    <text evidence="5">The sequence shown here is derived from an EMBL/GenBank/DDBJ whole genome shotgun (WGS) entry which is preliminary data.</text>
</comment>
<name>A0A559JKE8_9BACL</name>
<dbReference type="InterPro" id="IPR014710">
    <property type="entry name" value="RmlC-like_jellyroll"/>
</dbReference>
<accession>A0A559JKE8</accession>
<evidence type="ECO:0000256" key="1">
    <source>
        <dbReference type="ARBA" id="ARBA00023015"/>
    </source>
</evidence>
<dbReference type="GO" id="GO:0043565">
    <property type="term" value="F:sequence-specific DNA binding"/>
    <property type="evidence" value="ECO:0007669"/>
    <property type="project" value="InterPro"/>
</dbReference>
<dbReference type="SUPFAM" id="SSF51215">
    <property type="entry name" value="Regulatory protein AraC"/>
    <property type="match status" value="1"/>
</dbReference>
<dbReference type="Gene3D" id="2.60.120.10">
    <property type="entry name" value="Jelly Rolls"/>
    <property type="match status" value="1"/>
</dbReference>
<dbReference type="InterPro" id="IPR037923">
    <property type="entry name" value="HTH-like"/>
</dbReference>
<dbReference type="PANTHER" id="PTHR43280">
    <property type="entry name" value="ARAC-FAMILY TRANSCRIPTIONAL REGULATOR"/>
    <property type="match status" value="1"/>
</dbReference>
<keyword evidence="3" id="KW-0804">Transcription</keyword>
<dbReference type="OrthoDB" id="9809338at2"/>
<evidence type="ECO:0000259" key="4">
    <source>
        <dbReference type="PROSITE" id="PS01124"/>
    </source>
</evidence>
<dbReference type="InterPro" id="IPR018062">
    <property type="entry name" value="HTH_AraC-typ_CS"/>
</dbReference>
<keyword evidence="2" id="KW-0238">DNA-binding</keyword>
<gene>
    <name evidence="5" type="ORF">FPZ49_33070</name>
</gene>
<keyword evidence="1" id="KW-0805">Transcription regulation</keyword>
<dbReference type="AlphaFoldDB" id="A0A559JKE8"/>
<dbReference type="InterPro" id="IPR018060">
    <property type="entry name" value="HTH_AraC"/>
</dbReference>
<dbReference type="Gene3D" id="1.10.10.60">
    <property type="entry name" value="Homeodomain-like"/>
    <property type="match status" value="2"/>
</dbReference>
<evidence type="ECO:0000256" key="3">
    <source>
        <dbReference type="ARBA" id="ARBA00023163"/>
    </source>
</evidence>
<dbReference type="Pfam" id="PF02311">
    <property type="entry name" value="AraC_binding"/>
    <property type="match status" value="1"/>
</dbReference>
<reference evidence="5 6" key="1">
    <citation type="submission" date="2019-07" db="EMBL/GenBank/DDBJ databases">
        <authorList>
            <person name="Kim J."/>
        </authorList>
    </citation>
    <scope>NUCLEOTIDE SEQUENCE [LARGE SCALE GENOMIC DNA]</scope>
    <source>
        <strain evidence="5 6">JC52</strain>
    </source>
</reference>
<dbReference type="InterPro" id="IPR009057">
    <property type="entry name" value="Homeodomain-like_sf"/>
</dbReference>